<dbReference type="Proteomes" id="UP001157186">
    <property type="component" value="Unassembled WGS sequence"/>
</dbReference>
<reference evidence="1 2" key="1">
    <citation type="submission" date="2023-03" db="EMBL/GenBank/DDBJ databases">
        <title>Draft genome sequence of Thalassotalea insulae KCTC 62186T.</title>
        <authorList>
            <person name="Sawabe T."/>
        </authorList>
    </citation>
    <scope>NUCLEOTIDE SEQUENCE [LARGE SCALE GENOMIC DNA]</scope>
    <source>
        <strain evidence="1 2">KCTC 62186</strain>
    </source>
</reference>
<keyword evidence="2" id="KW-1185">Reference proteome</keyword>
<accession>A0ABQ6GL40</accession>
<comment type="caution">
    <text evidence="1">The sequence shown here is derived from an EMBL/GenBank/DDBJ whole genome shotgun (WGS) entry which is preliminary data.</text>
</comment>
<organism evidence="1 2">
    <name type="scientific">Thalassotalea insulae</name>
    <dbReference type="NCBI Taxonomy" id="2056778"/>
    <lineage>
        <taxon>Bacteria</taxon>
        <taxon>Pseudomonadati</taxon>
        <taxon>Pseudomonadota</taxon>
        <taxon>Gammaproteobacteria</taxon>
        <taxon>Alteromonadales</taxon>
        <taxon>Colwelliaceae</taxon>
        <taxon>Thalassotalea</taxon>
    </lineage>
</organism>
<sequence length="262" mass="30075">MPTNEWNSIDDYSKTASDHYCAFLDIVGYKDKSDKYFKGEFNLLGRFKRALSHSLSIINISSVLIDISQLNIKFFSDSIVLSLPKRSNGNDTLFGLINTCKILSAHLSFEGLFVRGGLSTGLHENHVDNEYGFEFLASSALEKAYKIESEQATYPRIIVDREVFSCLSIEAKQLLIHDSGELIVHFAPQLINSNGENQDIVLAEMKHIESIMLENDDQRIIDKYQWLLDYYYWTLTTTKNVDLDLFKSFVPKSFNSFKMLYE</sequence>
<evidence type="ECO:0000313" key="1">
    <source>
        <dbReference type="EMBL" id="GLX76725.1"/>
    </source>
</evidence>
<evidence type="ECO:0008006" key="3">
    <source>
        <dbReference type="Google" id="ProtNLM"/>
    </source>
</evidence>
<protein>
    <recommendedName>
        <fullName evidence="3">Guanylate cyclase domain-containing protein</fullName>
    </recommendedName>
</protein>
<dbReference type="EMBL" id="BSST01000001">
    <property type="protein sequence ID" value="GLX76725.1"/>
    <property type="molecule type" value="Genomic_DNA"/>
</dbReference>
<evidence type="ECO:0000313" key="2">
    <source>
        <dbReference type="Proteomes" id="UP001157186"/>
    </source>
</evidence>
<dbReference type="RefSeq" id="WP_284242512.1">
    <property type="nucleotide sequence ID" value="NZ_BSST01000001.1"/>
</dbReference>
<proteinExistence type="predicted"/>
<name>A0ABQ6GL40_9GAMM</name>
<gene>
    <name evidence="1" type="ORF">tinsulaeT_00650</name>
</gene>